<name>A0ABS5TK25_9ACTN</name>
<keyword evidence="2" id="KW-1185">Reference proteome</keyword>
<accession>A0ABS5TK25</accession>
<proteinExistence type="predicted"/>
<gene>
    <name evidence="1" type="ORF">KIH74_13410</name>
</gene>
<comment type="caution">
    <text evidence="1">The sequence shown here is derived from an EMBL/GenBank/DDBJ whole genome shotgun (WGS) entry which is preliminary data.</text>
</comment>
<dbReference type="Proteomes" id="UP001197247">
    <property type="component" value="Unassembled WGS sequence"/>
</dbReference>
<reference evidence="1 2" key="1">
    <citation type="submission" date="2021-05" db="EMBL/GenBank/DDBJ databases">
        <title>Kineosporia and Streptomyces sp. nov. two new marine actinobacteria isolated from Coral.</title>
        <authorList>
            <person name="Buangrab K."/>
            <person name="Sutthacheep M."/>
            <person name="Yeemin T."/>
            <person name="Harunari E."/>
            <person name="Igarashi Y."/>
            <person name="Kanchanasin P."/>
            <person name="Tanasupawat S."/>
            <person name="Phongsopitanun W."/>
        </authorList>
    </citation>
    <scope>NUCLEOTIDE SEQUENCE [LARGE SCALE GENOMIC DNA]</scope>
    <source>
        <strain evidence="1 2">J2-2</strain>
    </source>
</reference>
<dbReference type="RefSeq" id="WP_214156229.1">
    <property type="nucleotide sequence ID" value="NZ_JAHBAY010000005.1"/>
</dbReference>
<evidence type="ECO:0000313" key="1">
    <source>
        <dbReference type="EMBL" id="MBT0769929.1"/>
    </source>
</evidence>
<organism evidence="1 2">
    <name type="scientific">Kineosporia corallincola</name>
    <dbReference type="NCBI Taxonomy" id="2835133"/>
    <lineage>
        <taxon>Bacteria</taxon>
        <taxon>Bacillati</taxon>
        <taxon>Actinomycetota</taxon>
        <taxon>Actinomycetes</taxon>
        <taxon>Kineosporiales</taxon>
        <taxon>Kineosporiaceae</taxon>
        <taxon>Kineosporia</taxon>
    </lineage>
</organism>
<sequence length="97" mass="10533">MLSVRIAVVTVHGERTQVLARVKEPDLVEFWYAEILHGTIPLPWLGAWVTSLAPGSPARFDGVVLSSGPRGEVLLSIPPEIIDHPLTVDQVTRLMGG</sequence>
<protein>
    <submittedName>
        <fullName evidence="1">Uncharacterized protein</fullName>
    </submittedName>
</protein>
<evidence type="ECO:0000313" key="2">
    <source>
        <dbReference type="Proteomes" id="UP001197247"/>
    </source>
</evidence>
<dbReference type="EMBL" id="JAHBAY010000005">
    <property type="protein sequence ID" value="MBT0769929.1"/>
    <property type="molecule type" value="Genomic_DNA"/>
</dbReference>